<proteinExistence type="predicted"/>
<reference evidence="1 2" key="1">
    <citation type="submission" date="2018-04" db="EMBL/GenBank/DDBJ databases">
        <authorList>
            <person name="Vogel A."/>
        </authorList>
    </citation>
    <scope>NUCLEOTIDE SEQUENCE [LARGE SCALE GENOMIC DNA]</scope>
</reference>
<dbReference type="Proteomes" id="UP000595140">
    <property type="component" value="Unassembled WGS sequence"/>
</dbReference>
<dbReference type="EMBL" id="OOIL02000703">
    <property type="protein sequence ID" value="VFQ68653.1"/>
    <property type="molecule type" value="Genomic_DNA"/>
</dbReference>
<dbReference type="PANTHER" id="PTHR33265">
    <property type="entry name" value="AVR9/CF-9 RAPIDLY ELICITED PROTEIN-RELATED"/>
    <property type="match status" value="1"/>
</dbReference>
<gene>
    <name evidence="1" type="ORF">CCAM_LOCUS10429</name>
</gene>
<evidence type="ECO:0000313" key="1">
    <source>
        <dbReference type="EMBL" id="VFQ68653.1"/>
    </source>
</evidence>
<accession>A0A484KSE5</accession>
<dbReference type="OrthoDB" id="1929803at2759"/>
<dbReference type="Pfam" id="PF05553">
    <property type="entry name" value="DUF761"/>
    <property type="match status" value="1"/>
</dbReference>
<protein>
    <recommendedName>
        <fullName evidence="3">Cotton fiber protein</fullName>
    </recommendedName>
</protein>
<organism evidence="1 2">
    <name type="scientific">Cuscuta campestris</name>
    <dbReference type="NCBI Taxonomy" id="132261"/>
    <lineage>
        <taxon>Eukaryota</taxon>
        <taxon>Viridiplantae</taxon>
        <taxon>Streptophyta</taxon>
        <taxon>Embryophyta</taxon>
        <taxon>Tracheophyta</taxon>
        <taxon>Spermatophyta</taxon>
        <taxon>Magnoliopsida</taxon>
        <taxon>eudicotyledons</taxon>
        <taxon>Gunneridae</taxon>
        <taxon>Pentapetalae</taxon>
        <taxon>asterids</taxon>
        <taxon>lamiids</taxon>
        <taxon>Solanales</taxon>
        <taxon>Convolvulaceae</taxon>
        <taxon>Cuscuteae</taxon>
        <taxon>Cuscuta</taxon>
        <taxon>Cuscuta subgen. Grammica</taxon>
        <taxon>Cuscuta sect. Cleistogrammica</taxon>
    </lineage>
</organism>
<evidence type="ECO:0008006" key="3">
    <source>
        <dbReference type="Google" id="ProtNLM"/>
    </source>
</evidence>
<dbReference type="InterPro" id="IPR008480">
    <property type="entry name" value="DUF761_pln"/>
</dbReference>
<sequence length="173" mass="19910">MKSRGAWNLVRVALLRWAREGSGFRSRAQQLAVKFVKSLHGRRSRRRRLDSSYAALRRGERQFSFGSTPVARRPAPLRLKLPRIPCIGNPRVDFDFRSTDDDDDYTMESREYGSSDCSGFFEESSATDDYGGDEIDQKAEQFIASFYEQIKLQRQISYLQRHSELLSISTSPS</sequence>
<dbReference type="PANTHER" id="PTHR33265:SF5">
    <property type="entry name" value="COTTON FIBER PROTEIN"/>
    <property type="match status" value="1"/>
</dbReference>
<dbReference type="AlphaFoldDB" id="A0A484KSE5"/>
<name>A0A484KSE5_9ASTE</name>
<keyword evidence="2" id="KW-1185">Reference proteome</keyword>
<evidence type="ECO:0000313" key="2">
    <source>
        <dbReference type="Proteomes" id="UP000595140"/>
    </source>
</evidence>